<dbReference type="NCBIfam" id="TIGR00585">
    <property type="entry name" value="mutl"/>
    <property type="match status" value="1"/>
</dbReference>
<dbReference type="SUPFAM" id="SSF55874">
    <property type="entry name" value="ATPase domain of HSP90 chaperone/DNA topoisomerase II/histidine kinase"/>
    <property type="match status" value="1"/>
</dbReference>
<dbReference type="FunFam" id="3.30.565.10:FF:000003">
    <property type="entry name" value="DNA mismatch repair endonuclease MutL"/>
    <property type="match status" value="1"/>
</dbReference>
<dbReference type="InterPro" id="IPR036890">
    <property type="entry name" value="HATPase_C_sf"/>
</dbReference>
<organism evidence="8 9">
    <name type="scientific">Candidatus Enterococcus testudinis</name>
    <dbReference type="NCBI Taxonomy" id="1834191"/>
    <lineage>
        <taxon>Bacteria</taxon>
        <taxon>Bacillati</taxon>
        <taxon>Bacillota</taxon>
        <taxon>Bacilli</taxon>
        <taxon>Lactobacillales</taxon>
        <taxon>Enterococcaceae</taxon>
        <taxon>Enterococcus</taxon>
    </lineage>
</organism>
<dbReference type="Pfam" id="PF01119">
    <property type="entry name" value="DNA_mis_repair"/>
    <property type="match status" value="1"/>
</dbReference>
<dbReference type="InterPro" id="IPR014721">
    <property type="entry name" value="Ribsml_uS5_D2-typ_fold_subgr"/>
</dbReference>
<dbReference type="PROSITE" id="PS00058">
    <property type="entry name" value="DNA_MISMATCH_REPAIR_1"/>
    <property type="match status" value="1"/>
</dbReference>
<dbReference type="STRING" id="1834191.A5886_000367"/>
<dbReference type="InterPro" id="IPR013507">
    <property type="entry name" value="DNA_mismatch_S5_2-like"/>
</dbReference>
<dbReference type="PANTHER" id="PTHR10073">
    <property type="entry name" value="DNA MISMATCH REPAIR PROTEIN MLH, PMS, MUTL"/>
    <property type="match status" value="1"/>
</dbReference>
<dbReference type="GO" id="GO:0032300">
    <property type="term" value="C:mismatch repair complex"/>
    <property type="evidence" value="ECO:0007669"/>
    <property type="project" value="InterPro"/>
</dbReference>
<dbReference type="Gene3D" id="3.30.1370.100">
    <property type="entry name" value="MutL, C-terminal domain, regulatory subdomain"/>
    <property type="match status" value="1"/>
</dbReference>
<comment type="function">
    <text evidence="4">This protein is involved in the repair of mismatches in DNA. It is required for dam-dependent methyl-directed DNA mismatch repair. May act as a 'molecular matchmaker', a protein that promotes the formation of a stable complex between two or more DNA-binding proteins in an ATP-dependent manner without itself being part of a final effector complex.</text>
</comment>
<dbReference type="SMART" id="SM01340">
    <property type="entry name" value="DNA_mis_repair"/>
    <property type="match status" value="1"/>
</dbReference>
<dbReference type="GO" id="GO:0005524">
    <property type="term" value="F:ATP binding"/>
    <property type="evidence" value="ECO:0007669"/>
    <property type="project" value="InterPro"/>
</dbReference>
<evidence type="ECO:0000313" key="9">
    <source>
        <dbReference type="Proteomes" id="UP000195043"/>
    </source>
</evidence>
<comment type="caution">
    <text evidence="8">The sequence shown here is derived from an EMBL/GenBank/DDBJ whole genome shotgun (WGS) entry which is preliminary data.</text>
</comment>
<evidence type="ECO:0000256" key="1">
    <source>
        <dbReference type="ARBA" id="ARBA00006082"/>
    </source>
</evidence>
<feature type="region of interest" description="Disordered" evidence="5">
    <location>
        <begin position="389"/>
        <end position="424"/>
    </location>
</feature>
<dbReference type="InterPro" id="IPR042121">
    <property type="entry name" value="MutL_C_regsub"/>
</dbReference>
<reference evidence="8 9" key="1">
    <citation type="submission" date="2017-05" db="EMBL/GenBank/DDBJ databases">
        <title>The Genome Sequence of Enterococcus sp. 8G7_MSG3316.</title>
        <authorList>
            <consortium name="The Broad Institute Genomics Platform"/>
            <consortium name="The Broad Institute Genomic Center for Infectious Diseases"/>
            <person name="Earl A."/>
            <person name="Manson A."/>
            <person name="Schwartman J."/>
            <person name="Gilmore M."/>
            <person name="Abouelleil A."/>
            <person name="Cao P."/>
            <person name="Chapman S."/>
            <person name="Cusick C."/>
            <person name="Shea T."/>
            <person name="Young S."/>
            <person name="Neafsey D."/>
            <person name="Nusbaum C."/>
            <person name="Birren B."/>
        </authorList>
    </citation>
    <scope>NUCLEOTIDE SEQUENCE [LARGE SCALE GENOMIC DNA]</scope>
    <source>
        <strain evidence="8 9">8G7_MSG3316</strain>
    </source>
</reference>
<accession>A0A242A2M9</accession>
<dbReference type="InterPro" id="IPR014790">
    <property type="entry name" value="MutL_C"/>
</dbReference>
<dbReference type="SMART" id="SM00853">
    <property type="entry name" value="MutL_C"/>
    <property type="match status" value="1"/>
</dbReference>
<dbReference type="InterPro" id="IPR037198">
    <property type="entry name" value="MutL_C_sf"/>
</dbReference>
<dbReference type="GO" id="GO:0030983">
    <property type="term" value="F:mismatched DNA binding"/>
    <property type="evidence" value="ECO:0007669"/>
    <property type="project" value="InterPro"/>
</dbReference>
<feature type="compositionally biased region" description="Basic and acidic residues" evidence="5">
    <location>
        <begin position="389"/>
        <end position="407"/>
    </location>
</feature>
<dbReference type="Proteomes" id="UP000195043">
    <property type="component" value="Unassembled WGS sequence"/>
</dbReference>
<dbReference type="PANTHER" id="PTHR10073:SF12">
    <property type="entry name" value="DNA MISMATCH REPAIR PROTEIN MLH1"/>
    <property type="match status" value="1"/>
</dbReference>
<dbReference type="AlphaFoldDB" id="A0A242A2M9"/>
<dbReference type="EMBL" id="NGKU01000001">
    <property type="protein sequence ID" value="OTN75297.1"/>
    <property type="molecule type" value="Genomic_DNA"/>
</dbReference>
<feature type="domain" description="DNA mismatch repair protein S5" evidence="7">
    <location>
        <begin position="209"/>
        <end position="327"/>
    </location>
</feature>
<dbReference type="CDD" id="cd16926">
    <property type="entry name" value="HATPase_MutL-MLH-PMS-like"/>
    <property type="match status" value="1"/>
</dbReference>
<evidence type="ECO:0000256" key="5">
    <source>
        <dbReference type="SAM" id="MobiDB-lite"/>
    </source>
</evidence>
<dbReference type="CDD" id="cd00782">
    <property type="entry name" value="MutL_Trans"/>
    <property type="match status" value="1"/>
</dbReference>
<dbReference type="InterPro" id="IPR038973">
    <property type="entry name" value="MutL/Mlh/Pms-like"/>
</dbReference>
<dbReference type="SUPFAM" id="SSF54211">
    <property type="entry name" value="Ribosomal protein S5 domain 2-like"/>
    <property type="match status" value="1"/>
</dbReference>
<evidence type="ECO:0000259" key="7">
    <source>
        <dbReference type="SMART" id="SM01340"/>
    </source>
</evidence>
<keyword evidence="2 4" id="KW-0227">DNA damage</keyword>
<evidence type="ECO:0000259" key="6">
    <source>
        <dbReference type="SMART" id="SM00853"/>
    </source>
</evidence>
<keyword evidence="3 4" id="KW-0234">DNA repair</keyword>
<dbReference type="Pfam" id="PF08676">
    <property type="entry name" value="MutL_C"/>
    <property type="match status" value="1"/>
</dbReference>
<dbReference type="Gene3D" id="3.30.1540.20">
    <property type="entry name" value="MutL, C-terminal domain, dimerisation subdomain"/>
    <property type="match status" value="1"/>
</dbReference>
<evidence type="ECO:0000256" key="4">
    <source>
        <dbReference type="HAMAP-Rule" id="MF_00149"/>
    </source>
</evidence>
<dbReference type="InterPro" id="IPR042120">
    <property type="entry name" value="MutL_C_dimsub"/>
</dbReference>
<dbReference type="GO" id="GO:0016887">
    <property type="term" value="F:ATP hydrolysis activity"/>
    <property type="evidence" value="ECO:0007669"/>
    <property type="project" value="InterPro"/>
</dbReference>
<comment type="similarity">
    <text evidence="1 4">Belongs to the DNA mismatch repair MutL/HexB family.</text>
</comment>
<feature type="domain" description="MutL C-terminal dimerisation" evidence="6">
    <location>
        <begin position="510"/>
        <end position="652"/>
    </location>
</feature>
<evidence type="ECO:0000256" key="2">
    <source>
        <dbReference type="ARBA" id="ARBA00022763"/>
    </source>
</evidence>
<dbReference type="RefSeq" id="WP_086273361.1">
    <property type="nucleotide sequence ID" value="NZ_NGKU01000001.1"/>
</dbReference>
<sequence>MGKIQELSERLANQIAAGEVVERPASVVKELVENAVDAGSTQIDIFIEEAGLRKIQVIDNGEGIVEEDVLTAFKRHATSKIHNRDDLFRIRTLGFRGEALPSIASVSVLSIETAVKEAEQGTFVRLKGGTVEEHKPANLRQGTKITVENLFFNTPARLKYVKTLQTELANIGDIVNRIALSHPEIAFRLIHEGNPMLRTTGNGILKQTIAGIYGVDTAKKMVAIDTADLDFKVTGFVSLPEVTRASRNYLSTIINGRYIRNFALNKAIVAGYGSKLMIGRFPIAVLEIQMDPLLVDVNVHPTKQEVRLSKEAELTKLISAAINEALREINLIPNAADNLRFKKKVTDQPKAEQMGLALENPQENAGLYFNRQTGKFELDQTYQQTVDKSVEKPVEEGGKLPEDETRYTESNVENSMERNGQRPDDFTNVAASLPNKPIKPAFIEESFPDEPAIEQRDESQSVPITDTSVEKAAISHLHPEIHGGDKNYLKTVDRLLEEAPAKERFPRLDYFGQMHGTYLFAQSEQGLYIVDQHAAQERIKYEYFREKIGDVTNDLQNLLVPIVLDYPNSDALQIQEKSPQLAEVGIHLAPFGANSFILRAHPTWYPSGEEESIVREMIDMLLTTGSVSVKKFREAVAIMMSCKRSIKANHYLNEAQARRLLIDLAQCENPFNCPHGRPVLIHFTNSDMERMFKRIQDPHGARSAIE</sequence>
<dbReference type="Gene3D" id="3.30.230.10">
    <property type="match status" value="1"/>
</dbReference>
<keyword evidence="9" id="KW-1185">Reference proteome</keyword>
<dbReference type="HAMAP" id="MF_00149">
    <property type="entry name" value="DNA_mis_repair"/>
    <property type="match status" value="1"/>
</dbReference>
<dbReference type="GO" id="GO:0140664">
    <property type="term" value="F:ATP-dependent DNA damage sensor activity"/>
    <property type="evidence" value="ECO:0007669"/>
    <property type="project" value="InterPro"/>
</dbReference>
<gene>
    <name evidence="4" type="primary">mutL</name>
    <name evidence="8" type="ORF">A5886_000367</name>
</gene>
<dbReference type="GO" id="GO:0006298">
    <property type="term" value="P:mismatch repair"/>
    <property type="evidence" value="ECO:0007669"/>
    <property type="project" value="UniProtKB-UniRule"/>
</dbReference>
<dbReference type="InterPro" id="IPR014762">
    <property type="entry name" value="DNA_mismatch_repair_CS"/>
</dbReference>
<dbReference type="InterPro" id="IPR002099">
    <property type="entry name" value="MutL/Mlh/PMS"/>
</dbReference>
<dbReference type="InterPro" id="IPR020667">
    <property type="entry name" value="DNA_mismatch_repair_MutL"/>
</dbReference>
<dbReference type="InterPro" id="IPR020568">
    <property type="entry name" value="Ribosomal_Su5_D2-typ_SF"/>
</dbReference>
<protein>
    <recommendedName>
        <fullName evidence="4">DNA mismatch repair protein MutL</fullName>
    </recommendedName>
</protein>
<dbReference type="SUPFAM" id="SSF118116">
    <property type="entry name" value="DNA mismatch repair protein MutL"/>
    <property type="match status" value="1"/>
</dbReference>
<dbReference type="FunFam" id="3.30.1370.100:FF:000004">
    <property type="entry name" value="DNA mismatch repair endonuclease MutL"/>
    <property type="match status" value="1"/>
</dbReference>
<dbReference type="OrthoDB" id="9763467at2"/>
<feature type="compositionally biased region" description="Basic and acidic residues" evidence="5">
    <location>
        <begin position="415"/>
        <end position="424"/>
    </location>
</feature>
<dbReference type="Gene3D" id="3.30.565.10">
    <property type="entry name" value="Histidine kinase-like ATPase, C-terminal domain"/>
    <property type="match status" value="1"/>
</dbReference>
<evidence type="ECO:0000313" key="8">
    <source>
        <dbReference type="EMBL" id="OTN75297.1"/>
    </source>
</evidence>
<proteinExistence type="inferred from homology"/>
<dbReference type="Pfam" id="PF13589">
    <property type="entry name" value="HATPase_c_3"/>
    <property type="match status" value="1"/>
</dbReference>
<evidence type="ECO:0000256" key="3">
    <source>
        <dbReference type="ARBA" id="ARBA00023204"/>
    </source>
</evidence>
<name>A0A242A2M9_9ENTE</name>
<dbReference type="NCBIfam" id="NF000950">
    <property type="entry name" value="PRK00095.1-3"/>
    <property type="match status" value="1"/>
</dbReference>